<keyword evidence="3" id="KW-1003">Cell membrane</keyword>
<dbReference type="Proteomes" id="UP000554342">
    <property type="component" value="Unassembled WGS sequence"/>
</dbReference>
<feature type="transmembrane region" description="Helical" evidence="7">
    <location>
        <begin position="289"/>
        <end position="307"/>
    </location>
</feature>
<reference evidence="9 10" key="1">
    <citation type="submission" date="2020-08" db="EMBL/GenBank/DDBJ databases">
        <title>Genomic Encyclopedia of Type Strains, Phase IV (KMG-IV): sequencing the most valuable type-strain genomes for metagenomic binning, comparative biology and taxonomic classification.</title>
        <authorList>
            <person name="Goeker M."/>
        </authorList>
    </citation>
    <scope>NUCLEOTIDE SEQUENCE [LARGE SCALE GENOMIC DNA]</scope>
    <source>
        <strain evidence="9 10">DSM 27203</strain>
    </source>
</reference>
<dbReference type="Gene3D" id="1.20.1250.20">
    <property type="entry name" value="MFS general substrate transporter like domains"/>
    <property type="match status" value="2"/>
</dbReference>
<evidence type="ECO:0000313" key="9">
    <source>
        <dbReference type="EMBL" id="MBB5719092.1"/>
    </source>
</evidence>
<dbReference type="RefSeq" id="WP_184003501.1">
    <property type="nucleotide sequence ID" value="NZ_BAABIF010000002.1"/>
</dbReference>
<gene>
    <name evidence="9" type="ORF">FHR23_002030</name>
</gene>
<evidence type="ECO:0000256" key="7">
    <source>
        <dbReference type="SAM" id="Phobius"/>
    </source>
</evidence>
<comment type="caution">
    <text evidence="9">The sequence shown here is derived from an EMBL/GenBank/DDBJ whole genome shotgun (WGS) entry which is preliminary data.</text>
</comment>
<feature type="transmembrane region" description="Helical" evidence="7">
    <location>
        <begin position="350"/>
        <end position="372"/>
    </location>
</feature>
<keyword evidence="2" id="KW-0813">Transport</keyword>
<keyword evidence="6 7" id="KW-0472">Membrane</keyword>
<dbReference type="AlphaFoldDB" id="A0A840Z031"/>
<dbReference type="InterPro" id="IPR010290">
    <property type="entry name" value="TM_effector"/>
</dbReference>
<feature type="transmembrane region" description="Helical" evidence="7">
    <location>
        <begin position="378"/>
        <end position="399"/>
    </location>
</feature>
<dbReference type="PANTHER" id="PTHR23513:SF11">
    <property type="entry name" value="STAPHYLOFERRIN A TRANSPORTER"/>
    <property type="match status" value="1"/>
</dbReference>
<accession>A0A840Z031</accession>
<evidence type="ECO:0000256" key="2">
    <source>
        <dbReference type="ARBA" id="ARBA00022448"/>
    </source>
</evidence>
<evidence type="ECO:0000256" key="6">
    <source>
        <dbReference type="ARBA" id="ARBA00023136"/>
    </source>
</evidence>
<evidence type="ECO:0000256" key="1">
    <source>
        <dbReference type="ARBA" id="ARBA00004651"/>
    </source>
</evidence>
<dbReference type="PROSITE" id="PS50850">
    <property type="entry name" value="MFS"/>
    <property type="match status" value="1"/>
</dbReference>
<keyword evidence="5 7" id="KW-1133">Transmembrane helix</keyword>
<feature type="transmembrane region" description="Helical" evidence="7">
    <location>
        <begin position="176"/>
        <end position="196"/>
    </location>
</feature>
<name>A0A840Z031_9SPHN</name>
<dbReference type="GO" id="GO:0005886">
    <property type="term" value="C:plasma membrane"/>
    <property type="evidence" value="ECO:0007669"/>
    <property type="project" value="UniProtKB-SubCell"/>
</dbReference>
<feature type="transmembrane region" description="Helical" evidence="7">
    <location>
        <begin position="262"/>
        <end position="282"/>
    </location>
</feature>
<evidence type="ECO:0000256" key="3">
    <source>
        <dbReference type="ARBA" id="ARBA00022475"/>
    </source>
</evidence>
<evidence type="ECO:0000256" key="4">
    <source>
        <dbReference type="ARBA" id="ARBA00022692"/>
    </source>
</evidence>
<organism evidence="9 10">
    <name type="scientific">Stakelama sediminis</name>
    <dbReference type="NCBI Taxonomy" id="463200"/>
    <lineage>
        <taxon>Bacteria</taxon>
        <taxon>Pseudomonadati</taxon>
        <taxon>Pseudomonadota</taxon>
        <taxon>Alphaproteobacteria</taxon>
        <taxon>Sphingomonadales</taxon>
        <taxon>Sphingomonadaceae</taxon>
        <taxon>Stakelama</taxon>
    </lineage>
</organism>
<feature type="domain" description="Major facilitator superfamily (MFS) profile" evidence="8">
    <location>
        <begin position="1"/>
        <end position="403"/>
    </location>
</feature>
<dbReference type="InterPro" id="IPR036259">
    <property type="entry name" value="MFS_trans_sf"/>
</dbReference>
<feature type="transmembrane region" description="Helical" evidence="7">
    <location>
        <begin position="110"/>
        <end position="128"/>
    </location>
</feature>
<keyword evidence="4 7" id="KW-0812">Transmembrane</keyword>
<feature type="transmembrane region" description="Helical" evidence="7">
    <location>
        <begin position="84"/>
        <end position="104"/>
    </location>
</feature>
<proteinExistence type="predicted"/>
<dbReference type="PANTHER" id="PTHR23513">
    <property type="entry name" value="INTEGRAL MEMBRANE EFFLUX PROTEIN-RELATED"/>
    <property type="match status" value="1"/>
</dbReference>
<feature type="transmembrane region" description="Helical" evidence="7">
    <location>
        <begin position="229"/>
        <end position="250"/>
    </location>
</feature>
<feature type="transmembrane region" description="Helical" evidence="7">
    <location>
        <begin position="313"/>
        <end position="330"/>
    </location>
</feature>
<evidence type="ECO:0000259" key="8">
    <source>
        <dbReference type="PROSITE" id="PS50850"/>
    </source>
</evidence>
<sequence>MKRWATNTFRSLKGYNFRLWAAGSLVSNIGTWMQRIAQDWLVLTVLTQHSASAVGITMGLQFAPQLLLLPLTGFAADHFDKRKLMMVTQALMGTLALILGALTISGMVQLWQVYAFAFLFGAVAAFDAPARQAFVSELVGEKDLTNAVALNSTTFNAARMIGPAVAGLVIGSVGLGWAFLLNGASYGAVLLSLFLLRVKDLHANARATRKRGSLLEGFRYVWARAELRVLLVMLGLIGTFGLNFGIYTSVMAVKVFHVGASGYGLLSSMMALGTVSGALIVASWERPRFPYLLASAALFGLGCIFGALAPDYWLFGAALALTGVSVLMFLNASNGLMQLTTEPSMRGRVLAIRMAITLGGVPLGAPIVGWVADHFGPRWAIGVGAAAGLTAALIGLIYLRRSRLPATVEGQALTETGSREPG</sequence>
<evidence type="ECO:0000313" key="10">
    <source>
        <dbReference type="Proteomes" id="UP000554342"/>
    </source>
</evidence>
<evidence type="ECO:0000256" key="5">
    <source>
        <dbReference type="ARBA" id="ARBA00022989"/>
    </source>
</evidence>
<keyword evidence="10" id="KW-1185">Reference proteome</keyword>
<dbReference type="SUPFAM" id="SSF103473">
    <property type="entry name" value="MFS general substrate transporter"/>
    <property type="match status" value="1"/>
</dbReference>
<dbReference type="CDD" id="cd06173">
    <property type="entry name" value="MFS_MefA_like"/>
    <property type="match status" value="1"/>
</dbReference>
<dbReference type="EMBL" id="JACIJI010000003">
    <property type="protein sequence ID" value="MBB5719092.1"/>
    <property type="molecule type" value="Genomic_DNA"/>
</dbReference>
<comment type="subcellular location">
    <subcellularLocation>
        <location evidence="1">Cell membrane</location>
        <topology evidence="1">Multi-pass membrane protein</topology>
    </subcellularLocation>
</comment>
<dbReference type="Pfam" id="PF05977">
    <property type="entry name" value="MFS_3"/>
    <property type="match status" value="1"/>
</dbReference>
<dbReference type="InterPro" id="IPR020846">
    <property type="entry name" value="MFS_dom"/>
</dbReference>
<protein>
    <submittedName>
        <fullName evidence="9">MFS family permease</fullName>
    </submittedName>
</protein>
<dbReference type="GO" id="GO:0022857">
    <property type="term" value="F:transmembrane transporter activity"/>
    <property type="evidence" value="ECO:0007669"/>
    <property type="project" value="InterPro"/>
</dbReference>